<reference evidence="11" key="2">
    <citation type="submission" date="2025-09" db="UniProtKB">
        <authorList>
            <consortium name="Ensembl"/>
        </authorList>
    </citation>
    <scope>IDENTIFICATION</scope>
</reference>
<dbReference type="Ensembl" id="ENSLLET00000027968.1">
    <property type="protein sequence ID" value="ENSLLEP00000026919.1"/>
    <property type="gene ID" value="ENSLLEG00000017105.1"/>
</dbReference>
<dbReference type="AlphaFoldDB" id="A0A8C5PRK9"/>
<comment type="function">
    <text evidence="9">Parathyroid hormone elevates calcium level by dissolving the salts in bone and preventing their renal excretion. Acts by binding to its receptor, PTH1R, activating G protein-coupled receptor signaling. Stimulates [1-14C]-2-deoxy-D-glucose (2DG) transport and glycogen synthesis in osteoblastic cells.</text>
</comment>
<dbReference type="PANTHER" id="PTHR10541:SF2">
    <property type="entry name" value="PARATHYROID HORMONE"/>
    <property type="match status" value="1"/>
</dbReference>
<name>A0A8C5PRK9_9ANUR</name>
<evidence type="ECO:0000256" key="6">
    <source>
        <dbReference type="ARBA" id="ARBA00022685"/>
    </source>
</evidence>
<keyword evidence="6" id="KW-0165">Cleavage on pair of basic residues</keyword>
<evidence type="ECO:0000256" key="9">
    <source>
        <dbReference type="ARBA" id="ARBA00093407"/>
    </source>
</evidence>
<evidence type="ECO:0000256" key="10">
    <source>
        <dbReference type="SAM" id="MobiDB-lite"/>
    </source>
</evidence>
<feature type="region of interest" description="Disordered" evidence="10">
    <location>
        <begin position="70"/>
        <end position="128"/>
    </location>
</feature>
<keyword evidence="12" id="KW-1185">Reference proteome</keyword>
<feature type="compositionally biased region" description="Basic and acidic residues" evidence="10">
    <location>
        <begin position="81"/>
        <end position="95"/>
    </location>
</feature>
<evidence type="ECO:0000256" key="5">
    <source>
        <dbReference type="ARBA" id="ARBA00022525"/>
    </source>
</evidence>
<accession>A0A8C5PRK9</accession>
<evidence type="ECO:0000256" key="2">
    <source>
        <dbReference type="ARBA" id="ARBA00006307"/>
    </source>
</evidence>
<protein>
    <recommendedName>
        <fullName evidence="4">Parathyroid hormone</fullName>
    </recommendedName>
</protein>
<evidence type="ECO:0000256" key="7">
    <source>
        <dbReference type="ARBA" id="ARBA00022702"/>
    </source>
</evidence>
<dbReference type="GO" id="GO:0006874">
    <property type="term" value="P:intracellular calcium ion homeostasis"/>
    <property type="evidence" value="ECO:0007669"/>
    <property type="project" value="InterPro"/>
</dbReference>
<sequence length="128" mass="14494">LISATKNMPTLPNYKPGPACLCPSNPCAVPCRRRAVGEMQLMHNYGDFVHSLQRQDWLDLQLQSLYTASMSTPQEFTPKVTESKPQKPLKKENRPKQVPHLSQRVNPKTSHRHGVKPNANNFLKPDIP</sequence>
<keyword evidence="5" id="KW-0964">Secreted</keyword>
<dbReference type="InterPro" id="IPR003625">
    <property type="entry name" value="PTH"/>
</dbReference>
<evidence type="ECO:0000256" key="1">
    <source>
        <dbReference type="ARBA" id="ARBA00004613"/>
    </source>
</evidence>
<organism evidence="11 12">
    <name type="scientific">Leptobrachium leishanense</name>
    <name type="common">Leishan spiny toad</name>
    <dbReference type="NCBI Taxonomy" id="445787"/>
    <lineage>
        <taxon>Eukaryota</taxon>
        <taxon>Metazoa</taxon>
        <taxon>Chordata</taxon>
        <taxon>Craniata</taxon>
        <taxon>Vertebrata</taxon>
        <taxon>Euteleostomi</taxon>
        <taxon>Amphibia</taxon>
        <taxon>Batrachia</taxon>
        <taxon>Anura</taxon>
        <taxon>Pelobatoidea</taxon>
        <taxon>Megophryidae</taxon>
        <taxon>Leptobrachium</taxon>
    </lineage>
</organism>
<dbReference type="GeneTree" id="ENSGT00980000201889"/>
<dbReference type="OrthoDB" id="9890537at2759"/>
<comment type="subcellular location">
    <subcellularLocation>
        <location evidence="1">Secreted</location>
    </subcellularLocation>
</comment>
<comment type="subunit">
    <text evidence="3">Interacts with PTH1R (via N-terminal extracellular domain).</text>
</comment>
<dbReference type="Proteomes" id="UP000694569">
    <property type="component" value="Unplaced"/>
</dbReference>
<dbReference type="GO" id="GO:0005179">
    <property type="term" value="F:hormone activity"/>
    <property type="evidence" value="ECO:0007669"/>
    <property type="project" value="UniProtKB-KW"/>
</dbReference>
<evidence type="ECO:0000256" key="8">
    <source>
        <dbReference type="ARBA" id="ARBA00022729"/>
    </source>
</evidence>
<proteinExistence type="inferred from homology"/>
<evidence type="ECO:0000313" key="12">
    <source>
        <dbReference type="Proteomes" id="UP000694569"/>
    </source>
</evidence>
<evidence type="ECO:0000256" key="4">
    <source>
        <dbReference type="ARBA" id="ARBA00022135"/>
    </source>
</evidence>
<dbReference type="PANTHER" id="PTHR10541">
    <property type="entry name" value="PARATHYROID HORMONE"/>
    <property type="match status" value="1"/>
</dbReference>
<evidence type="ECO:0000313" key="11">
    <source>
        <dbReference type="Ensembl" id="ENSLLEP00000026919.1"/>
    </source>
</evidence>
<dbReference type="Pfam" id="PF01279">
    <property type="entry name" value="Parathyroid"/>
    <property type="match status" value="1"/>
</dbReference>
<dbReference type="SMART" id="SM00087">
    <property type="entry name" value="PTH"/>
    <property type="match status" value="1"/>
</dbReference>
<dbReference type="InterPro" id="IPR001415">
    <property type="entry name" value="PTH/PTH-rel"/>
</dbReference>
<reference evidence="11" key="1">
    <citation type="submission" date="2025-08" db="UniProtKB">
        <authorList>
            <consortium name="Ensembl"/>
        </authorList>
    </citation>
    <scope>IDENTIFICATION</scope>
</reference>
<dbReference type="GO" id="GO:0005576">
    <property type="term" value="C:extracellular region"/>
    <property type="evidence" value="ECO:0007669"/>
    <property type="project" value="UniProtKB-SubCell"/>
</dbReference>
<keyword evidence="8" id="KW-0732">Signal</keyword>
<keyword evidence="7" id="KW-0372">Hormone</keyword>
<comment type="similarity">
    <text evidence="2">Belongs to the parathyroid hormone family.</text>
</comment>
<evidence type="ECO:0000256" key="3">
    <source>
        <dbReference type="ARBA" id="ARBA00011605"/>
    </source>
</evidence>